<dbReference type="Proteomes" id="UP000045051">
    <property type="component" value="Unassembled WGS sequence"/>
</dbReference>
<dbReference type="Gene3D" id="3.40.50.2000">
    <property type="entry name" value="Glycogen Phosphorylase B"/>
    <property type="match status" value="2"/>
</dbReference>
<keyword evidence="2" id="KW-1185">Reference proteome</keyword>
<dbReference type="EMBL" id="CDOI01000090">
    <property type="protein sequence ID" value="CEN44376.1"/>
    <property type="molecule type" value="Genomic_DNA"/>
</dbReference>
<evidence type="ECO:0008006" key="3">
    <source>
        <dbReference type="Google" id="ProtNLM"/>
    </source>
</evidence>
<evidence type="ECO:0000313" key="2">
    <source>
        <dbReference type="Proteomes" id="UP000045051"/>
    </source>
</evidence>
<dbReference type="Pfam" id="PF13692">
    <property type="entry name" value="Glyco_trans_1_4"/>
    <property type="match status" value="1"/>
</dbReference>
<dbReference type="AlphaFoldDB" id="A0A0B7HXF9"/>
<dbReference type="RefSeq" id="WP_042343601.1">
    <property type="nucleotide sequence ID" value="NZ_CDOH01000109.1"/>
</dbReference>
<organism evidence="1 2">
    <name type="scientific">Capnocytophaga canis</name>
    <dbReference type="NCBI Taxonomy" id="1848903"/>
    <lineage>
        <taxon>Bacteria</taxon>
        <taxon>Pseudomonadati</taxon>
        <taxon>Bacteroidota</taxon>
        <taxon>Flavobacteriia</taxon>
        <taxon>Flavobacteriales</taxon>
        <taxon>Flavobacteriaceae</taxon>
        <taxon>Capnocytophaga</taxon>
    </lineage>
</organism>
<gene>
    <name evidence="1" type="ORF">CCAND38_180012</name>
</gene>
<proteinExistence type="predicted"/>
<accession>A0A0B7HXF9</accession>
<dbReference type="SUPFAM" id="SSF53756">
    <property type="entry name" value="UDP-Glycosyltransferase/glycogen phosphorylase"/>
    <property type="match status" value="1"/>
</dbReference>
<name>A0A0B7HXF9_9FLAO</name>
<sequence length="364" mass="42248">MITDKILNFTPYACGINDGGPSGVVAHNLLDKPRDFFNLSSDFINDKSFSFRVQRKLYSLVTRESYLSFLYRKIKAYRFKYVYFHDPISLHMCRKVIPNNQVVILQSYSPQLPSEEYADAFPNQIEEIAFRRSAETDAFKRADVVVFATEGCRGIYESLLSDNSDIYYTPYGAKEKYNMSSIPDGVIKEDKINLMFIGRRMPIKGFDILMNTYREVYKKRNDLNLIVLGKRIVIGNNGLVEVEKIEEEGIADVGFTKDPISWYNSVDYLINTNRQSYFDLSILEALSTGVPIIMTDNFGHNYFKDKSPLINTFDVNSPNVLSEILLGNLKKRDKNNRENRMLYESHLTDECYYKRFEQFARNLL</sequence>
<reference evidence="1 2" key="1">
    <citation type="submission" date="2015-01" db="EMBL/GenBank/DDBJ databases">
        <authorList>
            <person name="MANFREDI Pablo"/>
        </authorList>
    </citation>
    <scope>NUCLEOTIDE SEQUENCE [LARGE SCALE GENOMIC DNA]</scope>
    <source>
        <strain evidence="1 2">CcD38</strain>
    </source>
</reference>
<evidence type="ECO:0000313" key="1">
    <source>
        <dbReference type="EMBL" id="CEN44376.1"/>
    </source>
</evidence>
<protein>
    <recommendedName>
        <fullName evidence="3">Glycosyl transferase family 1 domain-containing protein</fullName>
    </recommendedName>
</protein>
<dbReference type="PANTHER" id="PTHR12526">
    <property type="entry name" value="GLYCOSYLTRANSFERASE"/>
    <property type="match status" value="1"/>
</dbReference>